<keyword evidence="2" id="KW-1133">Transmembrane helix</keyword>
<name>A0A0A1UMK9_9HYPO</name>
<evidence type="ECO:0000313" key="4">
    <source>
        <dbReference type="Proteomes" id="UP000030151"/>
    </source>
</evidence>
<gene>
    <name evidence="3" type="ORF">X797_011223</name>
</gene>
<keyword evidence="2" id="KW-0812">Transmembrane</keyword>
<evidence type="ECO:0000313" key="3">
    <source>
        <dbReference type="EMBL" id="EXU95708.1"/>
    </source>
</evidence>
<feature type="compositionally biased region" description="Polar residues" evidence="1">
    <location>
        <begin position="129"/>
        <end position="140"/>
    </location>
</feature>
<reference evidence="3 4" key="1">
    <citation type="submission" date="2014-02" db="EMBL/GenBank/DDBJ databases">
        <title>The genome sequence of the entomopathogenic fungus Metarhizium robertsii ARSEF 2575.</title>
        <authorList>
            <person name="Giuliano Garisto Donzelli B."/>
            <person name="Roe B.A."/>
            <person name="Macmil S.L."/>
            <person name="Krasnoff S.B."/>
            <person name="Gibson D.M."/>
        </authorList>
    </citation>
    <scope>NUCLEOTIDE SEQUENCE [LARGE SCALE GENOMIC DNA]</scope>
    <source>
        <strain evidence="3 4">ARSEF 2575</strain>
    </source>
</reference>
<feature type="region of interest" description="Disordered" evidence="1">
    <location>
        <begin position="121"/>
        <end position="148"/>
    </location>
</feature>
<evidence type="ECO:0000256" key="1">
    <source>
        <dbReference type="SAM" id="MobiDB-lite"/>
    </source>
</evidence>
<comment type="caution">
    <text evidence="3">The sequence shown here is derived from an EMBL/GenBank/DDBJ whole genome shotgun (WGS) entry which is preliminary data.</text>
</comment>
<organism evidence="3 4">
    <name type="scientific">Metarhizium robertsii</name>
    <dbReference type="NCBI Taxonomy" id="568076"/>
    <lineage>
        <taxon>Eukaryota</taxon>
        <taxon>Fungi</taxon>
        <taxon>Dikarya</taxon>
        <taxon>Ascomycota</taxon>
        <taxon>Pezizomycotina</taxon>
        <taxon>Sordariomycetes</taxon>
        <taxon>Hypocreomycetidae</taxon>
        <taxon>Hypocreales</taxon>
        <taxon>Clavicipitaceae</taxon>
        <taxon>Metarhizium</taxon>
    </lineage>
</organism>
<dbReference type="Proteomes" id="UP000030151">
    <property type="component" value="Unassembled WGS sequence"/>
</dbReference>
<proteinExistence type="predicted"/>
<feature type="transmembrane region" description="Helical" evidence="2">
    <location>
        <begin position="33"/>
        <end position="51"/>
    </location>
</feature>
<keyword evidence="2" id="KW-0472">Membrane</keyword>
<accession>A0A0A1UMK9</accession>
<evidence type="ECO:0000256" key="2">
    <source>
        <dbReference type="SAM" id="Phobius"/>
    </source>
</evidence>
<dbReference type="HOGENOM" id="CLU_1759251_0_0_1"/>
<dbReference type="AlphaFoldDB" id="A0A0A1UMK9"/>
<protein>
    <submittedName>
        <fullName evidence="3">Uncharacterized protein</fullName>
    </submittedName>
</protein>
<sequence length="148" mass="16032">MKTSRNWPITPSTSVWLLILIAILHILEDLVKSTVRIIKVLAIAILILLRVKANRSGTTYLYKGLNLLFAASRPTTAAGTKTVPETSLELSLWLAMAKRARDTASYAFSRLLDSAKADFLDGDGEAPSQEGSQDAATNGFQAAAEPEQ</sequence>
<dbReference type="EMBL" id="JELW01000068">
    <property type="protein sequence ID" value="EXU95708.1"/>
    <property type="molecule type" value="Genomic_DNA"/>
</dbReference>
<feature type="transmembrane region" description="Helical" evidence="2">
    <location>
        <begin position="7"/>
        <end position="27"/>
    </location>
</feature>